<dbReference type="Proteomes" id="UP000886653">
    <property type="component" value="Unassembled WGS sequence"/>
</dbReference>
<dbReference type="AlphaFoldDB" id="A0A9P6T6K7"/>
<evidence type="ECO:0000313" key="1">
    <source>
        <dbReference type="EMBL" id="KAG0140946.1"/>
    </source>
</evidence>
<comment type="caution">
    <text evidence="1">The sequence shown here is derived from an EMBL/GenBank/DDBJ whole genome shotgun (WGS) entry which is preliminary data.</text>
</comment>
<keyword evidence="2" id="KW-1185">Reference proteome</keyword>
<accession>A0A9P6T6K7</accession>
<evidence type="ECO:0000313" key="2">
    <source>
        <dbReference type="Proteomes" id="UP000886653"/>
    </source>
</evidence>
<protein>
    <submittedName>
        <fullName evidence="1">Uncharacterized protein</fullName>
    </submittedName>
</protein>
<proteinExistence type="predicted"/>
<organism evidence="1 2">
    <name type="scientific">Cronartium quercuum f. sp. fusiforme G11</name>
    <dbReference type="NCBI Taxonomy" id="708437"/>
    <lineage>
        <taxon>Eukaryota</taxon>
        <taxon>Fungi</taxon>
        <taxon>Dikarya</taxon>
        <taxon>Basidiomycota</taxon>
        <taxon>Pucciniomycotina</taxon>
        <taxon>Pucciniomycetes</taxon>
        <taxon>Pucciniales</taxon>
        <taxon>Coleosporiaceae</taxon>
        <taxon>Cronartium</taxon>
    </lineage>
</organism>
<dbReference type="EMBL" id="MU167410">
    <property type="protein sequence ID" value="KAG0140946.1"/>
    <property type="molecule type" value="Genomic_DNA"/>
</dbReference>
<reference evidence="1" key="1">
    <citation type="submission" date="2013-11" db="EMBL/GenBank/DDBJ databases">
        <title>Genome sequence of the fusiform rust pathogen reveals effectors for host alternation and coevolution with pine.</title>
        <authorList>
            <consortium name="DOE Joint Genome Institute"/>
            <person name="Smith K."/>
            <person name="Pendleton A."/>
            <person name="Kubisiak T."/>
            <person name="Anderson C."/>
            <person name="Salamov A."/>
            <person name="Aerts A."/>
            <person name="Riley R."/>
            <person name="Clum A."/>
            <person name="Lindquist E."/>
            <person name="Ence D."/>
            <person name="Campbell M."/>
            <person name="Kronenberg Z."/>
            <person name="Feau N."/>
            <person name="Dhillon B."/>
            <person name="Hamelin R."/>
            <person name="Burleigh J."/>
            <person name="Smith J."/>
            <person name="Yandell M."/>
            <person name="Nelson C."/>
            <person name="Grigoriev I."/>
            <person name="Davis J."/>
        </authorList>
    </citation>
    <scope>NUCLEOTIDE SEQUENCE</scope>
    <source>
        <strain evidence="1">G11</strain>
    </source>
</reference>
<sequence length="165" mass="18967">MMHINSFTQDSCSVRGFSLKATVNLCLPFLHHSAHFHKLHCHMLQSTMDDFFSNNFNMDGLNGTSKQTEMSQPDNSQQLEDSLTHNTTVCLAFECFAEAAGLPFEHYKTALKICKVIHLTSLSIQLYSHLMHLILNLYLVDWTRGRVCCTNVPHCPFEEWNFKHC</sequence>
<name>A0A9P6T6K7_9BASI</name>
<gene>
    <name evidence="1" type="ORF">CROQUDRAFT_324304</name>
</gene>